<protein>
    <submittedName>
        <fullName evidence="1">Uncharacterized protein</fullName>
    </submittedName>
</protein>
<dbReference type="EMBL" id="SHPX01000045">
    <property type="protein sequence ID" value="TCD95705.1"/>
    <property type="molecule type" value="Genomic_DNA"/>
</dbReference>
<dbReference type="Proteomes" id="UP000293441">
    <property type="component" value="Unassembled WGS sequence"/>
</dbReference>
<gene>
    <name evidence="1" type="ORF">MCC10015_1899</name>
</gene>
<dbReference type="AlphaFoldDB" id="A0A4R0T053"/>
<organism evidence="1 2">
    <name type="scientific">Bifidobacterium longum subsp. longum</name>
    <dbReference type="NCBI Taxonomy" id="1679"/>
    <lineage>
        <taxon>Bacteria</taxon>
        <taxon>Bacillati</taxon>
        <taxon>Actinomycetota</taxon>
        <taxon>Actinomycetes</taxon>
        <taxon>Bifidobacteriales</taxon>
        <taxon>Bifidobacteriaceae</taxon>
        <taxon>Bifidobacterium</taxon>
    </lineage>
</organism>
<dbReference type="RefSeq" id="WP_131294593.1">
    <property type="nucleotide sequence ID" value="NZ_SHPX01000045.1"/>
</dbReference>
<evidence type="ECO:0000313" key="2">
    <source>
        <dbReference type="Proteomes" id="UP000293441"/>
    </source>
</evidence>
<dbReference type="SUPFAM" id="SSF51126">
    <property type="entry name" value="Pectin lyase-like"/>
    <property type="match status" value="1"/>
</dbReference>
<comment type="caution">
    <text evidence="1">The sequence shown here is derived from an EMBL/GenBank/DDBJ whole genome shotgun (WGS) entry which is preliminary data.</text>
</comment>
<reference evidence="1 2" key="1">
    <citation type="journal article" date="2018" name="Sci. Rep.">
        <title>Genomic diversity and distribution of Bifidobacterium longum subsp. longum across the human lifespan.</title>
        <authorList>
            <person name="Odamaki T."/>
            <person name="Bottacini F."/>
            <person name="Kato K."/>
            <person name="Mitsuyama E."/>
            <person name="Yoshida K."/>
            <person name="Horigome A."/>
            <person name="Xiao J.Z."/>
            <person name="van Sinderen D."/>
        </authorList>
    </citation>
    <scope>NUCLEOTIDE SEQUENCE [LARGE SCALE GENOMIC DNA]</scope>
    <source>
        <strain evidence="1 2">MCC10015</strain>
    </source>
</reference>
<accession>A0A4R0T053</accession>
<dbReference type="InterPro" id="IPR011050">
    <property type="entry name" value="Pectin_lyase_fold/virulence"/>
</dbReference>
<sequence length="501" mass="55379">MSEQIVDLIEALPQPGPRGLQGERGPQGLPGVNAVPADEAVASYLSAVDSKSHAAVDALLPVLLRDVVIQRDNTSLMVPRRRVYLNCTFDRDYPDEQMKSADDMVFVNCRFLKPAGRLWTMSGRDERKGLARATFVNCTFKGSYSSGNDDFRNHQIVFDQFAGLSFTNCGFRDVGVRVQASGETGRLVGTLTMSGCRFERTAWDVYRTIGDETSADFSHKEFVSVPSKYLCCVSDCVFDGANSRWDSLDLYNCWGASVSDTRFYAGDQATCCEVKSIYDGASSGAWGNETNITGEQVQVTFSDCWFVGGEDAANWVGVGALTYYRNGYDPGAEARYTGKRVYLDRCRLWGRAGSMAGARGTNVAMRDCRVDKVADATNRLVTLEADDRNDMDTLVRLDRCRFNPDGRVADGPYGCYSDAAGTIVMRDCEYTTFKLAKGRLEAYGCRMDSLGVWDSMRLEHCHTRDVNTGAIAGRVEYRDLTYTDGTPDKTKLTPITIKAVQ</sequence>
<proteinExistence type="predicted"/>
<name>A0A4R0T053_BIFLL</name>
<evidence type="ECO:0000313" key="1">
    <source>
        <dbReference type="EMBL" id="TCD95705.1"/>
    </source>
</evidence>